<dbReference type="Pfam" id="PF21525">
    <property type="entry name" value="Nlp36"/>
    <property type="match status" value="1"/>
</dbReference>
<evidence type="ECO:0000313" key="3">
    <source>
        <dbReference type="Proteomes" id="UP000046395"/>
    </source>
</evidence>
<feature type="transmembrane region" description="Helical" evidence="2">
    <location>
        <begin position="13"/>
        <end position="40"/>
    </location>
</feature>
<proteinExistence type="predicted"/>
<dbReference type="WBParaSite" id="TMUE_1000005855.1">
    <property type="protein sequence ID" value="TMUE_1000005855.1"/>
    <property type="gene ID" value="WBGene00294487"/>
</dbReference>
<keyword evidence="2" id="KW-1133">Transmembrane helix</keyword>
<name>A0A5S6QFG0_TRIMR</name>
<feature type="region of interest" description="Disordered" evidence="1">
    <location>
        <begin position="54"/>
        <end position="75"/>
    </location>
</feature>
<sequence>MVNLKQEVSIGDYFGAAIVFCLFFLIISVISFTCILWFCISKKDEATVVDKWRGRRKESQTYPKSKPLLAHGSNY</sequence>
<keyword evidence="2" id="KW-0812">Transmembrane</keyword>
<evidence type="ECO:0000256" key="2">
    <source>
        <dbReference type="SAM" id="Phobius"/>
    </source>
</evidence>
<reference evidence="4" key="1">
    <citation type="submission" date="2019-12" db="UniProtKB">
        <authorList>
            <consortium name="WormBaseParasite"/>
        </authorList>
    </citation>
    <scope>IDENTIFICATION</scope>
</reference>
<dbReference type="AlphaFoldDB" id="A0A5S6QFG0"/>
<protein>
    <submittedName>
        <fullName evidence="4">Uncharacterized protein</fullName>
    </submittedName>
</protein>
<dbReference type="Proteomes" id="UP000046395">
    <property type="component" value="Unassembled WGS sequence"/>
</dbReference>
<organism evidence="3 4">
    <name type="scientific">Trichuris muris</name>
    <name type="common">Mouse whipworm</name>
    <dbReference type="NCBI Taxonomy" id="70415"/>
    <lineage>
        <taxon>Eukaryota</taxon>
        <taxon>Metazoa</taxon>
        <taxon>Ecdysozoa</taxon>
        <taxon>Nematoda</taxon>
        <taxon>Enoplea</taxon>
        <taxon>Dorylaimia</taxon>
        <taxon>Trichinellida</taxon>
        <taxon>Trichuridae</taxon>
        <taxon>Trichuris</taxon>
    </lineage>
</organism>
<evidence type="ECO:0000256" key="1">
    <source>
        <dbReference type="SAM" id="MobiDB-lite"/>
    </source>
</evidence>
<accession>A0A5S6QFG0</accession>
<keyword evidence="2" id="KW-0472">Membrane</keyword>
<keyword evidence="3" id="KW-1185">Reference proteome</keyword>
<evidence type="ECO:0000313" key="4">
    <source>
        <dbReference type="WBParaSite" id="TMUE_1000005855.1"/>
    </source>
</evidence>